<evidence type="ECO:0000313" key="1">
    <source>
        <dbReference type="EMBL" id="MBW0532963.1"/>
    </source>
</evidence>
<dbReference type="Proteomes" id="UP000765509">
    <property type="component" value="Unassembled WGS sequence"/>
</dbReference>
<protein>
    <submittedName>
        <fullName evidence="1">Uncharacterized protein</fullName>
    </submittedName>
</protein>
<reference evidence="1" key="1">
    <citation type="submission" date="2021-03" db="EMBL/GenBank/DDBJ databases">
        <title>Draft genome sequence of rust myrtle Austropuccinia psidii MF-1, a brazilian biotype.</title>
        <authorList>
            <person name="Quecine M.C."/>
            <person name="Pachon D.M.R."/>
            <person name="Bonatelli M.L."/>
            <person name="Correr F.H."/>
            <person name="Franceschini L.M."/>
            <person name="Leite T.F."/>
            <person name="Margarido G.R.A."/>
            <person name="Almeida C.A."/>
            <person name="Ferrarezi J.A."/>
            <person name="Labate C.A."/>
        </authorList>
    </citation>
    <scope>NUCLEOTIDE SEQUENCE</scope>
    <source>
        <strain evidence="1">MF-1</strain>
    </source>
</reference>
<keyword evidence="2" id="KW-1185">Reference proteome</keyword>
<proteinExistence type="predicted"/>
<sequence length="113" mass="12742">MDLIHVQDAKMQQAKPARGRGYTAGSSCMTNIVINNKKARIHLDSGAFCTCVGKAYLEETYTNWQEKLMPIEGIKLRSSSQHMHPLGILEAEMIFPHPVGSIRLKVEFFAMYN</sequence>
<evidence type="ECO:0000313" key="2">
    <source>
        <dbReference type="Proteomes" id="UP000765509"/>
    </source>
</evidence>
<comment type="caution">
    <text evidence="1">The sequence shown here is derived from an EMBL/GenBank/DDBJ whole genome shotgun (WGS) entry which is preliminary data.</text>
</comment>
<dbReference type="OrthoDB" id="3250101at2759"/>
<dbReference type="AlphaFoldDB" id="A0A9Q3F7T4"/>
<gene>
    <name evidence="1" type="ORF">O181_072678</name>
</gene>
<accession>A0A9Q3F7T4</accession>
<dbReference type="EMBL" id="AVOT02038159">
    <property type="protein sequence ID" value="MBW0532963.1"/>
    <property type="molecule type" value="Genomic_DNA"/>
</dbReference>
<name>A0A9Q3F7T4_9BASI</name>
<organism evidence="1 2">
    <name type="scientific">Austropuccinia psidii MF-1</name>
    <dbReference type="NCBI Taxonomy" id="1389203"/>
    <lineage>
        <taxon>Eukaryota</taxon>
        <taxon>Fungi</taxon>
        <taxon>Dikarya</taxon>
        <taxon>Basidiomycota</taxon>
        <taxon>Pucciniomycotina</taxon>
        <taxon>Pucciniomycetes</taxon>
        <taxon>Pucciniales</taxon>
        <taxon>Sphaerophragmiaceae</taxon>
        <taxon>Austropuccinia</taxon>
    </lineage>
</organism>